<dbReference type="AlphaFoldDB" id="A0A143PXW9"/>
<dbReference type="InterPro" id="IPR008514">
    <property type="entry name" value="T6SS_Hcp"/>
</dbReference>
<evidence type="ECO:0008006" key="3">
    <source>
        <dbReference type="Google" id="ProtNLM"/>
    </source>
</evidence>
<evidence type="ECO:0000313" key="1">
    <source>
        <dbReference type="EMBL" id="AMY12684.1"/>
    </source>
</evidence>
<dbReference type="RefSeq" id="WP_110174120.1">
    <property type="nucleotide sequence ID" value="NZ_CP015136.1"/>
</dbReference>
<protein>
    <recommendedName>
        <fullName evidence="3">Type VI secretion system tube protein Hcp</fullName>
    </recommendedName>
</protein>
<reference evidence="2" key="2">
    <citation type="submission" date="2016-04" db="EMBL/GenBank/DDBJ databases">
        <title>First Complete Genome Sequence of a Subdivision 6 Acidobacterium.</title>
        <authorList>
            <person name="Huang S."/>
            <person name="Vieira S."/>
            <person name="Bunk B."/>
            <person name="Riedel T."/>
            <person name="Sproeer C."/>
            <person name="Overmann J."/>
        </authorList>
    </citation>
    <scope>NUCLEOTIDE SEQUENCE [LARGE SCALE GENOMIC DNA]</scope>
    <source>
        <strain evidence="2">DSM 100886 HEG_-6_39</strain>
    </source>
</reference>
<keyword evidence="2" id="KW-1185">Reference proteome</keyword>
<gene>
    <name evidence="1" type="ORF">LuPra_05966</name>
</gene>
<accession>A0A143PXW9</accession>
<dbReference type="Gene3D" id="2.30.110.20">
    <property type="entry name" value="Hcp1-like"/>
    <property type="match status" value="1"/>
</dbReference>
<dbReference type="STRING" id="1855912.LuPra_05966"/>
<evidence type="ECO:0000313" key="2">
    <source>
        <dbReference type="Proteomes" id="UP000076079"/>
    </source>
</evidence>
<dbReference type="Pfam" id="PF05638">
    <property type="entry name" value="T6SS_HCP"/>
    <property type="match status" value="1"/>
</dbReference>
<proteinExistence type="predicted"/>
<dbReference type="KEGG" id="abac:LuPra_05966"/>
<dbReference type="Proteomes" id="UP000076079">
    <property type="component" value="Chromosome"/>
</dbReference>
<dbReference type="SUPFAM" id="SSF141452">
    <property type="entry name" value="Hcp1-like"/>
    <property type="match status" value="1"/>
</dbReference>
<organism evidence="1 2">
    <name type="scientific">Luteitalea pratensis</name>
    <dbReference type="NCBI Taxonomy" id="1855912"/>
    <lineage>
        <taxon>Bacteria</taxon>
        <taxon>Pseudomonadati</taxon>
        <taxon>Acidobacteriota</taxon>
        <taxon>Vicinamibacteria</taxon>
        <taxon>Vicinamibacterales</taxon>
        <taxon>Vicinamibacteraceae</taxon>
        <taxon>Luteitalea</taxon>
    </lineage>
</organism>
<sequence>MTEIFVKIDGVTGTATGAHHGWLVVSSAQLSSTEKNSVVISRVYDRLSNKLFKFFKDGTAIPTVTIDVMKGGRLVTRLELASVLIAEFYPVSGQPPMESITFNYTGARTVQGTTASSDDAVGRAWSLAERRGA</sequence>
<name>A0A143PXW9_LUTPR</name>
<reference evidence="1 2" key="1">
    <citation type="journal article" date="2016" name="Genome Announc.">
        <title>First Complete Genome Sequence of a Subdivision 6 Acidobacterium Strain.</title>
        <authorList>
            <person name="Huang S."/>
            <person name="Vieira S."/>
            <person name="Bunk B."/>
            <person name="Riedel T."/>
            <person name="Sproer C."/>
            <person name="Overmann J."/>
        </authorList>
    </citation>
    <scope>NUCLEOTIDE SEQUENCE [LARGE SCALE GENOMIC DNA]</scope>
    <source>
        <strain evidence="2">DSM 100886 HEG_-6_39</strain>
    </source>
</reference>
<dbReference type="EMBL" id="CP015136">
    <property type="protein sequence ID" value="AMY12684.1"/>
    <property type="molecule type" value="Genomic_DNA"/>
</dbReference>
<dbReference type="InterPro" id="IPR036624">
    <property type="entry name" value="Hcp1-lik_sf"/>
</dbReference>